<evidence type="ECO:0000256" key="1">
    <source>
        <dbReference type="SAM" id="Phobius"/>
    </source>
</evidence>
<reference evidence="3 4" key="1">
    <citation type="submission" date="2020-04" db="EMBL/GenBank/DDBJ databases">
        <title>Hymenobacter polaris sp. nov., isolated from Arctic soil.</title>
        <authorList>
            <person name="Dahal R.H."/>
        </authorList>
    </citation>
    <scope>NUCLEOTIDE SEQUENCE [LARGE SCALE GENOMIC DNA]</scope>
    <source>
        <strain evidence="3 4">RP-2-7</strain>
    </source>
</reference>
<feature type="domain" description="CAAX prenyl protease 2/Lysostaphin resistance protein A-like" evidence="2">
    <location>
        <begin position="166"/>
        <end position="254"/>
    </location>
</feature>
<name>A0A7Y0FNY0_9BACT</name>
<dbReference type="GO" id="GO:0080120">
    <property type="term" value="P:CAAX-box protein maturation"/>
    <property type="evidence" value="ECO:0007669"/>
    <property type="project" value="UniProtKB-ARBA"/>
</dbReference>
<feature type="transmembrane region" description="Helical" evidence="1">
    <location>
        <begin position="61"/>
        <end position="83"/>
    </location>
</feature>
<dbReference type="GO" id="GO:0004175">
    <property type="term" value="F:endopeptidase activity"/>
    <property type="evidence" value="ECO:0007669"/>
    <property type="project" value="UniProtKB-ARBA"/>
</dbReference>
<dbReference type="PANTHER" id="PTHR43592">
    <property type="entry name" value="CAAX AMINO TERMINAL PROTEASE"/>
    <property type="match status" value="1"/>
</dbReference>
<proteinExistence type="predicted"/>
<gene>
    <name evidence="3" type="ORF">HHL22_17735</name>
</gene>
<keyword evidence="1" id="KW-0472">Membrane</keyword>
<evidence type="ECO:0000313" key="3">
    <source>
        <dbReference type="EMBL" id="NML67051.1"/>
    </source>
</evidence>
<keyword evidence="4" id="KW-1185">Reference proteome</keyword>
<accession>A0A7Y0FNY0</accession>
<organism evidence="3 4">
    <name type="scientific">Hymenobacter polaris</name>
    <dbReference type="NCBI Taxonomy" id="2682546"/>
    <lineage>
        <taxon>Bacteria</taxon>
        <taxon>Pseudomonadati</taxon>
        <taxon>Bacteroidota</taxon>
        <taxon>Cytophagia</taxon>
        <taxon>Cytophagales</taxon>
        <taxon>Hymenobacteraceae</taxon>
        <taxon>Hymenobacter</taxon>
    </lineage>
</organism>
<comment type="caution">
    <text evidence="3">The sequence shown here is derived from an EMBL/GenBank/DDBJ whole genome shotgun (WGS) entry which is preliminary data.</text>
</comment>
<feature type="transmembrane region" description="Helical" evidence="1">
    <location>
        <begin position="12"/>
        <end position="41"/>
    </location>
</feature>
<keyword evidence="3" id="KW-0482">Metalloprotease</keyword>
<keyword evidence="3" id="KW-0378">Hydrolase</keyword>
<sequence>MKGLPTRTVAPGWQLLILLGLTIAGLSLASLLALVLVLGVFHLSLVQFSDLSLHPGRYPQGWAALMLTEGLASVGLGVGALLLPKVVGERVRPYFDPNPLGGTWKLLAAGLLILCLVPALSLVIAWNADAHFPTWAHGFELWARAKEDQAQMLTRYLTDFSSPGRLLVGLLVIAATAATTEELVFRGAIQRNLVQLLGSRHAGVWVAAALFSAVHFEFFGFVPRLVLGLVLGYLYEWSGNILVPIAAHFTQNAFQLLLLYLAQGKHLPAAFNPDSNAALPWPLVLLSAVLSAGLLVLLRRRLPGPASPRVVRG</sequence>
<feature type="transmembrane region" description="Helical" evidence="1">
    <location>
        <begin position="104"/>
        <end position="126"/>
    </location>
</feature>
<dbReference type="RefSeq" id="WP_169532742.1">
    <property type="nucleotide sequence ID" value="NZ_JABBGH010000003.1"/>
</dbReference>
<evidence type="ECO:0000313" key="4">
    <source>
        <dbReference type="Proteomes" id="UP000559626"/>
    </source>
</evidence>
<keyword evidence="3" id="KW-0645">Protease</keyword>
<dbReference type="GO" id="GO:0008237">
    <property type="term" value="F:metallopeptidase activity"/>
    <property type="evidence" value="ECO:0007669"/>
    <property type="project" value="UniProtKB-KW"/>
</dbReference>
<dbReference type="EMBL" id="JABBGH010000003">
    <property type="protein sequence ID" value="NML67051.1"/>
    <property type="molecule type" value="Genomic_DNA"/>
</dbReference>
<dbReference type="AlphaFoldDB" id="A0A7Y0FNY0"/>
<dbReference type="GO" id="GO:0006508">
    <property type="term" value="P:proteolysis"/>
    <property type="evidence" value="ECO:0007669"/>
    <property type="project" value="UniProtKB-KW"/>
</dbReference>
<dbReference type="PANTHER" id="PTHR43592:SF15">
    <property type="entry name" value="CAAX AMINO TERMINAL PROTEASE FAMILY PROTEIN"/>
    <property type="match status" value="1"/>
</dbReference>
<feature type="transmembrane region" description="Helical" evidence="1">
    <location>
        <begin position="205"/>
        <end position="235"/>
    </location>
</feature>
<keyword evidence="1" id="KW-1133">Transmembrane helix</keyword>
<evidence type="ECO:0000259" key="2">
    <source>
        <dbReference type="Pfam" id="PF02517"/>
    </source>
</evidence>
<dbReference type="InterPro" id="IPR003675">
    <property type="entry name" value="Rce1/LyrA-like_dom"/>
</dbReference>
<feature type="transmembrane region" description="Helical" evidence="1">
    <location>
        <begin position="166"/>
        <end position="185"/>
    </location>
</feature>
<dbReference type="Pfam" id="PF02517">
    <property type="entry name" value="Rce1-like"/>
    <property type="match status" value="1"/>
</dbReference>
<feature type="transmembrane region" description="Helical" evidence="1">
    <location>
        <begin position="278"/>
        <end position="298"/>
    </location>
</feature>
<dbReference type="Proteomes" id="UP000559626">
    <property type="component" value="Unassembled WGS sequence"/>
</dbReference>
<keyword evidence="1" id="KW-0812">Transmembrane</keyword>
<protein>
    <submittedName>
        <fullName evidence="3">CPBP family intramembrane metalloprotease</fullName>
    </submittedName>
</protein>